<protein>
    <submittedName>
        <fullName evidence="3">Uncharacterized protein</fullName>
    </submittedName>
</protein>
<keyword evidence="2" id="KW-0732">Signal</keyword>
<feature type="region of interest" description="Disordered" evidence="1">
    <location>
        <begin position="74"/>
        <end position="97"/>
    </location>
</feature>
<comment type="caution">
    <text evidence="3">The sequence shown here is derived from an EMBL/GenBank/DDBJ whole genome shotgun (WGS) entry which is preliminary data.</text>
</comment>
<keyword evidence="4" id="KW-1185">Reference proteome</keyword>
<gene>
    <name evidence="3" type="ORF">AFUS01_LOCUS36546</name>
</gene>
<evidence type="ECO:0000256" key="1">
    <source>
        <dbReference type="SAM" id="MobiDB-lite"/>
    </source>
</evidence>
<dbReference type="Proteomes" id="UP000708208">
    <property type="component" value="Unassembled WGS sequence"/>
</dbReference>
<reference evidence="3" key="1">
    <citation type="submission" date="2021-06" db="EMBL/GenBank/DDBJ databases">
        <authorList>
            <person name="Hodson N. C."/>
            <person name="Mongue J. A."/>
            <person name="Jaron S. K."/>
        </authorList>
    </citation>
    <scope>NUCLEOTIDE SEQUENCE</scope>
</reference>
<evidence type="ECO:0000313" key="4">
    <source>
        <dbReference type="Proteomes" id="UP000708208"/>
    </source>
</evidence>
<proteinExistence type="predicted"/>
<accession>A0A8J2PSV9</accession>
<sequence length="97" mass="11222">MKIFCTAAALMLLYALTVYGNMEEFDDEVEEDLSNPAKALECVLCGKLCKFKCGSRRFRSCCFRTLRKRAESTLKFGNDLPPPNPQDLEEYRLNKWE</sequence>
<feature type="signal peptide" evidence="2">
    <location>
        <begin position="1"/>
        <end position="20"/>
    </location>
</feature>
<feature type="chain" id="PRO_5035150238" evidence="2">
    <location>
        <begin position="21"/>
        <end position="97"/>
    </location>
</feature>
<dbReference type="EMBL" id="CAJVCH010539935">
    <property type="protein sequence ID" value="CAG7826496.1"/>
    <property type="molecule type" value="Genomic_DNA"/>
</dbReference>
<evidence type="ECO:0000313" key="3">
    <source>
        <dbReference type="EMBL" id="CAG7826496.1"/>
    </source>
</evidence>
<dbReference type="AlphaFoldDB" id="A0A8J2PSV9"/>
<evidence type="ECO:0000256" key="2">
    <source>
        <dbReference type="SAM" id="SignalP"/>
    </source>
</evidence>
<organism evidence="3 4">
    <name type="scientific">Allacma fusca</name>
    <dbReference type="NCBI Taxonomy" id="39272"/>
    <lineage>
        <taxon>Eukaryota</taxon>
        <taxon>Metazoa</taxon>
        <taxon>Ecdysozoa</taxon>
        <taxon>Arthropoda</taxon>
        <taxon>Hexapoda</taxon>
        <taxon>Collembola</taxon>
        <taxon>Symphypleona</taxon>
        <taxon>Sminthuridae</taxon>
        <taxon>Allacma</taxon>
    </lineage>
</organism>
<name>A0A8J2PSV9_9HEXA</name>